<comment type="pathway">
    <text evidence="7">Cell wall biogenesis; peptidoglycan biosynthesis.</text>
</comment>
<dbReference type="GO" id="GO:0008360">
    <property type="term" value="P:regulation of cell shape"/>
    <property type="evidence" value="ECO:0007669"/>
    <property type="project" value="UniProtKB-KW"/>
</dbReference>
<evidence type="ECO:0000313" key="9">
    <source>
        <dbReference type="Proteomes" id="UP000191153"/>
    </source>
</evidence>
<dbReference type="InterPro" id="IPR004391">
    <property type="entry name" value="Glu_race"/>
</dbReference>
<proteinExistence type="inferred from homology"/>
<comment type="function">
    <text evidence="7">Provides the (R)-glutamate required for cell wall biosynthesis.</text>
</comment>
<dbReference type="Proteomes" id="UP000191153">
    <property type="component" value="Unassembled WGS sequence"/>
</dbReference>
<keyword evidence="9" id="KW-1185">Reference proteome</keyword>
<evidence type="ECO:0000256" key="1">
    <source>
        <dbReference type="ARBA" id="ARBA00001602"/>
    </source>
</evidence>
<feature type="binding site" evidence="7">
    <location>
        <begin position="43"/>
        <end position="44"/>
    </location>
    <ligand>
        <name>substrate</name>
    </ligand>
</feature>
<dbReference type="SUPFAM" id="SSF53681">
    <property type="entry name" value="Aspartate/glutamate racemase"/>
    <property type="match status" value="2"/>
</dbReference>
<dbReference type="NCBIfam" id="TIGR00067">
    <property type="entry name" value="glut_race"/>
    <property type="match status" value="1"/>
</dbReference>
<dbReference type="GO" id="GO:0008881">
    <property type="term" value="F:glutamate racemase activity"/>
    <property type="evidence" value="ECO:0007669"/>
    <property type="project" value="UniProtKB-UniRule"/>
</dbReference>
<evidence type="ECO:0000256" key="4">
    <source>
        <dbReference type="ARBA" id="ARBA00022984"/>
    </source>
</evidence>
<dbReference type="Pfam" id="PF01177">
    <property type="entry name" value="Asp_Glu_race"/>
    <property type="match status" value="1"/>
</dbReference>
<sequence>MHKKFNIGIFDSGVGGLSLVNKIKQKLPKENIIYFADKANGFYGTKTEREIKELCKLYAEFLHENQCKIILIASSSAACAALPYLQEKFDFPVLGPIEENIKAALKETKNNHISILTSPFTAFKKVYEDEIKKYSLDIKYETITVSPLSNLVENGWNNFLDNEIILKKSLKNISLDSDTIILGSSYLSLIKDDIKKNLKNKNIIDPADQWIKDLYKTLYKMNLLNDQEKSGRLEFFVNKDLDKFKKVSENYLKNSIDVYQIF</sequence>
<keyword evidence="6 7" id="KW-0961">Cell wall biogenesis/degradation</keyword>
<dbReference type="GO" id="GO:0071555">
    <property type="term" value="P:cell wall organization"/>
    <property type="evidence" value="ECO:0007669"/>
    <property type="project" value="UniProtKB-KW"/>
</dbReference>
<feature type="binding site" evidence="7">
    <location>
        <begin position="11"/>
        <end position="12"/>
    </location>
    <ligand>
        <name>substrate</name>
    </ligand>
</feature>
<dbReference type="EC" id="5.1.1.3" evidence="2 7"/>
<dbReference type="PANTHER" id="PTHR21198:SF2">
    <property type="entry name" value="GLUTAMATE RACEMASE"/>
    <property type="match status" value="1"/>
</dbReference>
<organism evidence="8 9">
    <name type="scientific">Cetobacterium ceti</name>
    <dbReference type="NCBI Taxonomy" id="180163"/>
    <lineage>
        <taxon>Bacteria</taxon>
        <taxon>Fusobacteriati</taxon>
        <taxon>Fusobacteriota</taxon>
        <taxon>Fusobacteriia</taxon>
        <taxon>Fusobacteriales</taxon>
        <taxon>Fusobacteriaceae</taxon>
        <taxon>Cetobacterium</taxon>
    </lineage>
</organism>
<reference evidence="8 9" key="1">
    <citation type="submission" date="2017-02" db="EMBL/GenBank/DDBJ databases">
        <authorList>
            <person name="Peterson S.W."/>
        </authorList>
    </citation>
    <scope>NUCLEOTIDE SEQUENCE [LARGE SCALE GENOMIC DNA]</scope>
    <source>
        <strain evidence="8 9">ATCC 700028</strain>
    </source>
</reference>
<keyword evidence="5 7" id="KW-0413">Isomerase</keyword>
<evidence type="ECO:0000256" key="5">
    <source>
        <dbReference type="ARBA" id="ARBA00023235"/>
    </source>
</evidence>
<comment type="caution">
    <text evidence="7">Lacks conserved residue(s) required for the propagation of feature annotation.</text>
</comment>
<name>A0A1T4MXG9_9FUSO</name>
<keyword evidence="4 7" id="KW-0573">Peptidoglycan synthesis</keyword>
<protein>
    <recommendedName>
        <fullName evidence="2 7">Glutamate racemase</fullName>
        <ecNumber evidence="2 7">5.1.1.3</ecNumber>
    </recommendedName>
</protein>
<keyword evidence="3 7" id="KW-0133">Cell shape</keyword>
<dbReference type="GO" id="GO:0009252">
    <property type="term" value="P:peptidoglycan biosynthetic process"/>
    <property type="evidence" value="ECO:0007669"/>
    <property type="project" value="UniProtKB-UniRule"/>
</dbReference>
<accession>A0A1T4MXG9</accession>
<dbReference type="PANTHER" id="PTHR21198">
    <property type="entry name" value="GLUTAMATE RACEMASE"/>
    <property type="match status" value="1"/>
</dbReference>
<comment type="similarity">
    <text evidence="7">Belongs to the aspartate/glutamate racemases family.</text>
</comment>
<evidence type="ECO:0000256" key="2">
    <source>
        <dbReference type="ARBA" id="ARBA00013090"/>
    </source>
</evidence>
<evidence type="ECO:0000256" key="6">
    <source>
        <dbReference type="ARBA" id="ARBA00023316"/>
    </source>
</evidence>
<dbReference type="InterPro" id="IPR015942">
    <property type="entry name" value="Asp/Glu/hydantoin_racemase"/>
</dbReference>
<gene>
    <name evidence="7" type="primary">murI</name>
    <name evidence="8" type="ORF">SAMN02745174_01359</name>
</gene>
<evidence type="ECO:0000313" key="8">
    <source>
        <dbReference type="EMBL" id="SJZ71477.1"/>
    </source>
</evidence>
<dbReference type="AlphaFoldDB" id="A0A1T4MXG9"/>
<evidence type="ECO:0000256" key="7">
    <source>
        <dbReference type="HAMAP-Rule" id="MF_00258"/>
    </source>
</evidence>
<dbReference type="EMBL" id="FUWX01000009">
    <property type="protein sequence ID" value="SJZ71477.1"/>
    <property type="molecule type" value="Genomic_DNA"/>
</dbReference>
<dbReference type="RefSeq" id="WP_078693853.1">
    <property type="nucleotide sequence ID" value="NZ_FUWX01000009.1"/>
</dbReference>
<comment type="catalytic activity">
    <reaction evidence="1 7">
        <text>L-glutamate = D-glutamate</text>
        <dbReference type="Rhea" id="RHEA:12813"/>
        <dbReference type="ChEBI" id="CHEBI:29985"/>
        <dbReference type="ChEBI" id="CHEBI:29986"/>
        <dbReference type="EC" id="5.1.1.3"/>
    </reaction>
</comment>
<dbReference type="UniPathway" id="UPA00219"/>
<dbReference type="Gene3D" id="3.40.50.1860">
    <property type="match status" value="2"/>
</dbReference>
<dbReference type="HAMAP" id="MF_00258">
    <property type="entry name" value="Glu_racemase"/>
    <property type="match status" value="1"/>
</dbReference>
<dbReference type="STRING" id="180163.SAMN02745174_01359"/>
<dbReference type="InterPro" id="IPR001920">
    <property type="entry name" value="Asp/Glu_race"/>
</dbReference>
<dbReference type="OrthoDB" id="9801055at2"/>
<evidence type="ECO:0000256" key="3">
    <source>
        <dbReference type="ARBA" id="ARBA00022960"/>
    </source>
</evidence>